<protein>
    <submittedName>
        <fullName evidence="1">Uncharacterized protein</fullName>
    </submittedName>
</protein>
<sequence>MVGAGYVIPPCRVQMISTTYRRRIRYVGYNGIRGSQTLPAFDVHYRVILSEMMDKTALDHNIAPIWGNKLDEVVDVRTVLLVDH</sequence>
<reference evidence="1" key="2">
    <citation type="journal article" date="2023" name="IMA Fungus">
        <title>Comparative genomic study of the Penicillium genus elucidates a diverse pangenome and 15 lateral gene transfer events.</title>
        <authorList>
            <person name="Petersen C."/>
            <person name="Sorensen T."/>
            <person name="Nielsen M.R."/>
            <person name="Sondergaard T.E."/>
            <person name="Sorensen J.L."/>
            <person name="Fitzpatrick D.A."/>
            <person name="Frisvad J.C."/>
            <person name="Nielsen K.L."/>
        </authorList>
    </citation>
    <scope>NUCLEOTIDE SEQUENCE</scope>
    <source>
        <strain evidence="1">IBT 16849</strain>
    </source>
</reference>
<proteinExistence type="predicted"/>
<dbReference type="EMBL" id="JAPQKP010000006">
    <property type="protein sequence ID" value="KAJ5185019.1"/>
    <property type="molecule type" value="Genomic_DNA"/>
</dbReference>
<dbReference type="Proteomes" id="UP001150879">
    <property type="component" value="Unassembled WGS sequence"/>
</dbReference>
<reference evidence="1" key="1">
    <citation type="submission" date="2022-11" db="EMBL/GenBank/DDBJ databases">
        <authorList>
            <person name="Petersen C."/>
        </authorList>
    </citation>
    <scope>NUCLEOTIDE SEQUENCE</scope>
    <source>
        <strain evidence="1">IBT 16849</strain>
    </source>
</reference>
<accession>A0A9W9M1D4</accession>
<name>A0A9W9M1D4_9EURO</name>
<gene>
    <name evidence="1" type="ORF">N7472_009859</name>
</gene>
<evidence type="ECO:0000313" key="2">
    <source>
        <dbReference type="Proteomes" id="UP001150879"/>
    </source>
</evidence>
<comment type="caution">
    <text evidence="1">The sequence shown here is derived from an EMBL/GenBank/DDBJ whole genome shotgun (WGS) entry which is preliminary data.</text>
</comment>
<organism evidence="1 2">
    <name type="scientific">Penicillium cf. griseofulvum</name>
    <dbReference type="NCBI Taxonomy" id="2972120"/>
    <lineage>
        <taxon>Eukaryota</taxon>
        <taxon>Fungi</taxon>
        <taxon>Dikarya</taxon>
        <taxon>Ascomycota</taxon>
        <taxon>Pezizomycotina</taxon>
        <taxon>Eurotiomycetes</taxon>
        <taxon>Eurotiomycetidae</taxon>
        <taxon>Eurotiales</taxon>
        <taxon>Aspergillaceae</taxon>
        <taxon>Penicillium</taxon>
    </lineage>
</organism>
<keyword evidence="2" id="KW-1185">Reference proteome</keyword>
<evidence type="ECO:0000313" key="1">
    <source>
        <dbReference type="EMBL" id="KAJ5185019.1"/>
    </source>
</evidence>
<dbReference type="AlphaFoldDB" id="A0A9W9M1D4"/>